<dbReference type="Proteomes" id="UP000628079">
    <property type="component" value="Unassembled WGS sequence"/>
</dbReference>
<accession>A0A8H9FSA6</accession>
<name>A0A8H9FSA6_9MICO</name>
<dbReference type="RefSeq" id="WP_035945644.1">
    <property type="nucleotide sequence ID" value="NZ_BMEA01000002.1"/>
</dbReference>
<comment type="caution">
    <text evidence="2">The sequence shown here is derived from an EMBL/GenBank/DDBJ whole genome shotgun (WGS) entry which is preliminary data.</text>
</comment>
<feature type="signal peptide" evidence="1">
    <location>
        <begin position="1"/>
        <end position="30"/>
    </location>
</feature>
<dbReference type="PROSITE" id="PS51318">
    <property type="entry name" value="TAT"/>
    <property type="match status" value="1"/>
</dbReference>
<gene>
    <name evidence="2" type="ORF">GCM10011314_18090</name>
</gene>
<feature type="chain" id="PRO_5034370468" evidence="1">
    <location>
        <begin position="31"/>
        <end position="108"/>
    </location>
</feature>
<proteinExistence type="predicted"/>
<reference evidence="2" key="1">
    <citation type="journal article" date="2014" name="Int. J. Syst. Evol. Microbiol.">
        <title>Complete genome sequence of Corynebacterium casei LMG S-19264T (=DSM 44701T), isolated from a smear-ripened cheese.</title>
        <authorList>
            <consortium name="US DOE Joint Genome Institute (JGI-PGF)"/>
            <person name="Walter F."/>
            <person name="Albersmeier A."/>
            <person name="Kalinowski J."/>
            <person name="Ruckert C."/>
        </authorList>
    </citation>
    <scope>NUCLEOTIDE SEQUENCE</scope>
    <source>
        <strain evidence="2">CGMCC 1.10749</strain>
    </source>
</reference>
<dbReference type="InterPro" id="IPR006311">
    <property type="entry name" value="TAT_signal"/>
</dbReference>
<evidence type="ECO:0000256" key="1">
    <source>
        <dbReference type="SAM" id="SignalP"/>
    </source>
</evidence>
<reference evidence="2" key="2">
    <citation type="submission" date="2020-09" db="EMBL/GenBank/DDBJ databases">
        <authorList>
            <person name="Sun Q."/>
            <person name="Zhou Y."/>
        </authorList>
    </citation>
    <scope>NUCLEOTIDE SEQUENCE</scope>
    <source>
        <strain evidence="2">CGMCC 1.10749</strain>
    </source>
</reference>
<keyword evidence="1" id="KW-0732">Signal</keyword>
<evidence type="ECO:0000313" key="2">
    <source>
        <dbReference type="EMBL" id="GGB78897.1"/>
    </source>
</evidence>
<protein>
    <submittedName>
        <fullName evidence="2">Uncharacterized protein</fullName>
    </submittedName>
</protein>
<dbReference type="AlphaFoldDB" id="A0A8H9FSA6"/>
<organism evidence="2 3">
    <name type="scientific">Knoellia flava</name>
    <dbReference type="NCBI Taxonomy" id="913969"/>
    <lineage>
        <taxon>Bacteria</taxon>
        <taxon>Bacillati</taxon>
        <taxon>Actinomycetota</taxon>
        <taxon>Actinomycetes</taxon>
        <taxon>Micrococcales</taxon>
        <taxon>Intrasporangiaceae</taxon>
        <taxon>Knoellia</taxon>
    </lineage>
</organism>
<dbReference type="EMBL" id="BMEA01000002">
    <property type="protein sequence ID" value="GGB78897.1"/>
    <property type="molecule type" value="Genomic_DNA"/>
</dbReference>
<evidence type="ECO:0000313" key="3">
    <source>
        <dbReference type="Proteomes" id="UP000628079"/>
    </source>
</evidence>
<sequence>MRTVRTSFFATAAVTAAAAVSLLSAAPAQAAPALNCKFSSSGRTLSAYCYDSGTDGKEFRARVGCAVWSGGYEVYSRYGTWRKQSGGTWSSASCDSGHYAVKHGVSLR</sequence>